<dbReference type="InterPro" id="IPR039910">
    <property type="entry name" value="D15-like"/>
</dbReference>
<evidence type="ECO:0000256" key="4">
    <source>
        <dbReference type="ARBA" id="ARBA00022692"/>
    </source>
</evidence>
<reference evidence="8 9" key="1">
    <citation type="submission" date="2014-04" db="EMBL/GenBank/DDBJ databases">
        <authorList>
            <consortium name="DOE Joint Genome Institute"/>
            <person name="Kuo A."/>
            <person name="Zuccaro A."/>
            <person name="Kohler A."/>
            <person name="Nagy L.G."/>
            <person name="Floudas D."/>
            <person name="Copeland A."/>
            <person name="Barry K.W."/>
            <person name="Cichocki N."/>
            <person name="Veneault-Fourrey C."/>
            <person name="LaButti K."/>
            <person name="Lindquist E.A."/>
            <person name="Lipzen A."/>
            <person name="Lundell T."/>
            <person name="Morin E."/>
            <person name="Murat C."/>
            <person name="Sun H."/>
            <person name="Tunlid A."/>
            <person name="Henrissat B."/>
            <person name="Grigoriev I.V."/>
            <person name="Hibbett D.S."/>
            <person name="Martin F."/>
            <person name="Nordberg H.P."/>
            <person name="Cantor M.N."/>
            <person name="Hua S.X."/>
        </authorList>
    </citation>
    <scope>NUCLEOTIDE SEQUENCE [LARGE SCALE GENOMIC DNA]</scope>
    <source>
        <strain evidence="8 9">MAFF 305830</strain>
    </source>
</reference>
<evidence type="ECO:0000313" key="8">
    <source>
        <dbReference type="EMBL" id="KIM33718.1"/>
    </source>
</evidence>
<keyword evidence="5" id="KW-0472">Membrane</keyword>
<comment type="similarity">
    <text evidence="2">Belongs to the SAM50/omp85 family.</text>
</comment>
<evidence type="ECO:0000256" key="6">
    <source>
        <dbReference type="SAM" id="MobiDB-lite"/>
    </source>
</evidence>
<evidence type="ECO:0000259" key="7">
    <source>
        <dbReference type="Pfam" id="PF01103"/>
    </source>
</evidence>
<dbReference type="GO" id="GO:0005741">
    <property type="term" value="C:mitochondrial outer membrane"/>
    <property type="evidence" value="ECO:0007669"/>
    <property type="project" value="UniProtKB-SubCell"/>
</dbReference>
<evidence type="ECO:0000256" key="3">
    <source>
        <dbReference type="ARBA" id="ARBA00022452"/>
    </source>
</evidence>
<keyword evidence="9" id="KW-1185">Reference proteome</keyword>
<dbReference type="GO" id="GO:0045040">
    <property type="term" value="P:protein insertion into mitochondrial outer membrane"/>
    <property type="evidence" value="ECO:0007669"/>
    <property type="project" value="TreeGrafter"/>
</dbReference>
<sequence>MPDDELFSSTPEIKGPLHSTKTPKDGEPADLFDRKLFEWQKLRLDRQLKGEYESKVFRLNELVGGNLDTPLQVSSVRIEGTKITRPSFLARVVNPHLTAGADYSESTLESVLHKTRHISYALARTELFKKIVPELETPLDPLASANAVDIVFRCEERGRLSLKSSTEVGNGDASASANVKIRNAFGGAEDLEGSVAFGMKTQHTYRVSLSAPLTGDMITRGELSSYAIDNDYTPWANCKEAQKGVKAAISTVNWLGRHEVSYQAVLRNIHSLTPEASLSTRQSAGGSLKSSLQYNFVHDTRDDSVMGNRGMYLKLAQELAGIGGDTAFAKAEGEAQISRKILDGLHISFATRGGLLYALGSQQTMFSDRFRLGGPMNIRSFKFNSLGPRDQSDYVGGDAYWAAGVSLIGDIPQKPHWPLKPHLYLNAGKLGTLDRSRSFSEAVRLATTNPSISAGIGLIYRFDPVRLEVNFGMPLVAHKTDGYQRGFQIGFALECL</sequence>
<dbReference type="PANTHER" id="PTHR12815">
    <property type="entry name" value="SORTING AND ASSEMBLY MACHINERY SAMM50 PROTEIN FAMILY MEMBER"/>
    <property type="match status" value="1"/>
</dbReference>
<dbReference type="STRING" id="933852.A0A0C2X6L2"/>
<dbReference type="HOGENOM" id="CLU_014798_3_1_1"/>
<keyword evidence="4" id="KW-0812">Transmembrane</keyword>
<protein>
    <recommendedName>
        <fullName evidence="7">Bacterial surface antigen (D15) domain-containing protein</fullName>
    </recommendedName>
</protein>
<dbReference type="AlphaFoldDB" id="A0A0C2X6L2"/>
<proteinExistence type="inferred from homology"/>
<evidence type="ECO:0000313" key="9">
    <source>
        <dbReference type="Proteomes" id="UP000054097"/>
    </source>
</evidence>
<accession>A0A0C2X6L2</accession>
<dbReference type="Gene3D" id="2.40.160.50">
    <property type="entry name" value="membrane protein fhac: a member of the omp85/tpsb transporter family"/>
    <property type="match status" value="1"/>
</dbReference>
<gene>
    <name evidence="8" type="ORF">M408DRAFT_13529</name>
</gene>
<keyword evidence="3" id="KW-1134">Transmembrane beta strand</keyword>
<dbReference type="PANTHER" id="PTHR12815:SF18">
    <property type="entry name" value="SORTING AND ASSEMBLY MACHINERY COMPONENT 50 HOMOLOG"/>
    <property type="match status" value="1"/>
</dbReference>
<reference evidence="9" key="2">
    <citation type="submission" date="2015-01" db="EMBL/GenBank/DDBJ databases">
        <title>Evolutionary Origins and Diversification of the Mycorrhizal Mutualists.</title>
        <authorList>
            <consortium name="DOE Joint Genome Institute"/>
            <consortium name="Mycorrhizal Genomics Consortium"/>
            <person name="Kohler A."/>
            <person name="Kuo A."/>
            <person name="Nagy L.G."/>
            <person name="Floudas D."/>
            <person name="Copeland A."/>
            <person name="Barry K.W."/>
            <person name="Cichocki N."/>
            <person name="Veneault-Fourrey C."/>
            <person name="LaButti K."/>
            <person name="Lindquist E.A."/>
            <person name="Lipzen A."/>
            <person name="Lundell T."/>
            <person name="Morin E."/>
            <person name="Murat C."/>
            <person name="Riley R."/>
            <person name="Ohm R."/>
            <person name="Sun H."/>
            <person name="Tunlid A."/>
            <person name="Henrissat B."/>
            <person name="Grigoriev I.V."/>
            <person name="Hibbett D.S."/>
            <person name="Martin F."/>
        </authorList>
    </citation>
    <scope>NUCLEOTIDE SEQUENCE [LARGE SCALE GENOMIC DNA]</scope>
    <source>
        <strain evidence="9">MAFF 305830</strain>
    </source>
</reference>
<dbReference type="Proteomes" id="UP000054097">
    <property type="component" value="Unassembled WGS sequence"/>
</dbReference>
<evidence type="ECO:0000256" key="5">
    <source>
        <dbReference type="ARBA" id="ARBA00023136"/>
    </source>
</evidence>
<feature type="domain" description="Bacterial surface antigen (D15)" evidence="7">
    <location>
        <begin position="183"/>
        <end position="491"/>
    </location>
</feature>
<organism evidence="8 9">
    <name type="scientific">Serendipita vermifera MAFF 305830</name>
    <dbReference type="NCBI Taxonomy" id="933852"/>
    <lineage>
        <taxon>Eukaryota</taxon>
        <taxon>Fungi</taxon>
        <taxon>Dikarya</taxon>
        <taxon>Basidiomycota</taxon>
        <taxon>Agaricomycotina</taxon>
        <taxon>Agaricomycetes</taxon>
        <taxon>Sebacinales</taxon>
        <taxon>Serendipitaceae</taxon>
        <taxon>Serendipita</taxon>
    </lineage>
</organism>
<evidence type="ECO:0000256" key="2">
    <source>
        <dbReference type="ARBA" id="ARBA00010913"/>
    </source>
</evidence>
<name>A0A0C2X6L2_SERVB</name>
<dbReference type="Pfam" id="PF01103">
    <property type="entry name" value="Omp85"/>
    <property type="match status" value="1"/>
</dbReference>
<comment type="subcellular location">
    <subcellularLocation>
        <location evidence="1">Mitochondrion outer membrane</location>
        <topology evidence="1">Multi-pass membrane protein</topology>
    </subcellularLocation>
</comment>
<dbReference type="OrthoDB" id="1724197at2759"/>
<dbReference type="EMBL" id="KN824277">
    <property type="protein sequence ID" value="KIM33718.1"/>
    <property type="molecule type" value="Genomic_DNA"/>
</dbReference>
<evidence type="ECO:0000256" key="1">
    <source>
        <dbReference type="ARBA" id="ARBA00004374"/>
    </source>
</evidence>
<dbReference type="InterPro" id="IPR000184">
    <property type="entry name" value="Bac_surfAg_D15"/>
</dbReference>
<feature type="region of interest" description="Disordered" evidence="6">
    <location>
        <begin position="1"/>
        <end position="28"/>
    </location>
</feature>